<feature type="active site" description="Tele-phosphohistidine intermediate" evidence="13">
    <location>
        <position position="468"/>
    </location>
</feature>
<sequence length="887" mass="95704">MSKYVFRFGGGVDDGGKGDKNLLGGKGANLDGMAAIGLPVPPGFTITTEMCTRYYADGETYPESLNAEVANGIAHIEAVTGKKFGDAGDPLLVSVRSGARVSMPGMMDTVLNLGLNDQTVEGLAAVSGDARFAWDSYRRFIQMYSDVVLELDHGKFEEALEIAKEDRGAYLDTELTADDWRALVDEYKALVLKQWGKPFPQDVHEQLWGAIGAVFGSWQADRAKVYRRLNNIPGDWGTAVNVQAMVFGNMGDTSATGVAFTRDPATGENAYYGEYLINAQGEDVVAGIRTPQYLTTAARERAGAKPLSMEEALPETYAELANVFHILETHYRDMQDIEFTVQQGKLWMLQTRSGKRTAKAALKIAVDMANEGLITREEAVARVDANALDQLLHPTLDPKAPRDVLTKGLPASPGAASGQIVFDAETAERLNELGEAVILVRIETSPEDIHGMHAAKGILTARGGMTSHAAVVARGMGRPCVSGAGGISIDAPNRLLRIGERLLKERDIITIDGATGEVMAGEVPTVQPELAGDFGTLMVWADGVRRLKVRANAETPADCKTAREFGAEGVGLCRTEHMFFDAERITNVRQMILAETEAGRREALAKLLPAQRADFFGIFTEMAGLPVTIRLLDPPLHEFLPHEDVDFADVAAAAGVSVEILKRRAAELHEFNPMLGHRGCRLGVTYPEIYEMQARAIFEAALDVAKASGEAPIPEVMIPLVATRRELELMKDIVDKTAKAVFAERGASVDYLVGTMIELPRAALKAGEIAEVGEFFSFGTNDLTQTTIGISRDDAGRFLTQYVDKGIFARDPFISLDVEGVGELIQIAAERGRATRAGIKLGICGEHGGDPASIAFCEQTGLDYVSASPYRVPIARLAAAQAALAKK</sequence>
<organism evidence="19 20">
    <name type="scientific">Sphingobium nicotianae</name>
    <dbReference type="NCBI Taxonomy" id="2782607"/>
    <lineage>
        <taxon>Bacteria</taxon>
        <taxon>Pseudomonadati</taxon>
        <taxon>Pseudomonadota</taxon>
        <taxon>Alphaproteobacteria</taxon>
        <taxon>Sphingomonadales</taxon>
        <taxon>Sphingomonadaceae</taxon>
        <taxon>Sphingobium</taxon>
    </lineage>
</organism>
<feature type="binding site" evidence="14">
    <location>
        <position position="630"/>
    </location>
    <ligand>
        <name>substrate</name>
    </ligand>
</feature>
<evidence type="ECO:0000256" key="6">
    <source>
        <dbReference type="ARBA" id="ARBA00022679"/>
    </source>
</evidence>
<evidence type="ECO:0000259" key="18">
    <source>
        <dbReference type="Pfam" id="PF02896"/>
    </source>
</evidence>
<dbReference type="Pfam" id="PF01326">
    <property type="entry name" value="PPDK_N"/>
    <property type="match status" value="3"/>
</dbReference>
<comment type="similarity">
    <text evidence="3 12">Belongs to the PEP-utilizing enzyme family.</text>
</comment>
<dbReference type="InterPro" id="IPR036637">
    <property type="entry name" value="Phosphohistidine_dom_sf"/>
</dbReference>
<keyword evidence="8" id="KW-0547">Nucleotide-binding</keyword>
<dbReference type="InterPro" id="IPR013815">
    <property type="entry name" value="ATP_grasp_subdomain_1"/>
</dbReference>
<keyword evidence="10" id="KW-0067">ATP-binding</keyword>
<dbReference type="PANTHER" id="PTHR22931">
    <property type="entry name" value="PHOSPHOENOLPYRUVATE DIKINASE-RELATED"/>
    <property type="match status" value="1"/>
</dbReference>
<feature type="domain" description="PEP-utilising enzyme C-terminal" evidence="18">
    <location>
        <begin position="531"/>
        <end position="882"/>
    </location>
</feature>
<dbReference type="PIRSF" id="PIRSF000853">
    <property type="entry name" value="PPDK"/>
    <property type="match status" value="1"/>
</dbReference>
<dbReference type="RefSeq" id="WP_214621366.1">
    <property type="nucleotide sequence ID" value="NZ_JAHGAW010000001.1"/>
</dbReference>
<evidence type="ECO:0000256" key="8">
    <source>
        <dbReference type="ARBA" id="ARBA00022741"/>
    </source>
</evidence>
<evidence type="ECO:0000259" key="16">
    <source>
        <dbReference type="Pfam" id="PF00391"/>
    </source>
</evidence>
<evidence type="ECO:0000256" key="5">
    <source>
        <dbReference type="ARBA" id="ARBA00020138"/>
    </source>
</evidence>
<evidence type="ECO:0000256" key="13">
    <source>
        <dbReference type="PIRSR" id="PIRSR000853-1"/>
    </source>
</evidence>
<dbReference type="GO" id="GO:0046872">
    <property type="term" value="F:metal ion binding"/>
    <property type="evidence" value="ECO:0007669"/>
    <property type="project" value="UniProtKB-UniRule"/>
</dbReference>
<dbReference type="Gene3D" id="3.30.470.20">
    <property type="entry name" value="ATP-grasp fold, B domain"/>
    <property type="match status" value="1"/>
</dbReference>
<dbReference type="Gene3D" id="1.20.80.30">
    <property type="match status" value="1"/>
</dbReference>
<dbReference type="NCBIfam" id="NF004531">
    <property type="entry name" value="PRK05878.1"/>
    <property type="match status" value="1"/>
</dbReference>
<dbReference type="InterPro" id="IPR002192">
    <property type="entry name" value="PPDK_AMP/ATP-bd"/>
</dbReference>
<dbReference type="Gene3D" id="3.20.20.60">
    <property type="entry name" value="Phosphoenolpyruvate-binding domains"/>
    <property type="match status" value="1"/>
</dbReference>
<feature type="binding site" evidence="15">
    <location>
        <position position="758"/>
    </location>
    <ligand>
        <name>Mg(2+)</name>
        <dbReference type="ChEBI" id="CHEBI:18420"/>
    </ligand>
</feature>
<feature type="domain" description="PEP-utilising enzyme mobile" evidence="16">
    <location>
        <begin position="435"/>
        <end position="516"/>
    </location>
</feature>
<comment type="cofactor">
    <cofactor evidence="1 12 15">
        <name>Mg(2+)</name>
        <dbReference type="ChEBI" id="CHEBI:18420"/>
    </cofactor>
</comment>
<evidence type="ECO:0000256" key="4">
    <source>
        <dbReference type="ARBA" id="ARBA00011994"/>
    </source>
</evidence>
<dbReference type="PANTHER" id="PTHR22931:SF9">
    <property type="entry name" value="PYRUVATE, PHOSPHATE DIKINASE 1, CHLOROPLASTIC"/>
    <property type="match status" value="1"/>
</dbReference>
<evidence type="ECO:0000256" key="12">
    <source>
        <dbReference type="PIRNR" id="PIRNR000853"/>
    </source>
</evidence>
<dbReference type="InterPro" id="IPR040442">
    <property type="entry name" value="Pyrv_kinase-like_dom_sf"/>
</dbReference>
<feature type="domain" description="Pyruvate phosphate dikinase AMP/ATP-binding" evidence="17">
    <location>
        <begin position="21"/>
        <end position="58"/>
    </location>
</feature>
<feature type="binding site" evidence="14">
    <location>
        <position position="781"/>
    </location>
    <ligand>
        <name>substrate</name>
    </ligand>
</feature>
<feature type="binding site" evidence="15">
    <location>
        <position position="782"/>
    </location>
    <ligand>
        <name>Mg(2+)</name>
        <dbReference type="ChEBI" id="CHEBI:18420"/>
    </ligand>
</feature>
<dbReference type="InterPro" id="IPR018274">
    <property type="entry name" value="PEP_util_AS"/>
</dbReference>
<evidence type="ECO:0000313" key="19">
    <source>
        <dbReference type="EMBL" id="MBT2185626.1"/>
    </source>
</evidence>
<dbReference type="GO" id="GO:0005524">
    <property type="term" value="F:ATP binding"/>
    <property type="evidence" value="ECO:0007669"/>
    <property type="project" value="UniProtKB-UniRule"/>
</dbReference>
<dbReference type="InterPro" id="IPR000121">
    <property type="entry name" value="PEP_util_C"/>
</dbReference>
<dbReference type="SUPFAM" id="SSF51621">
    <property type="entry name" value="Phosphoenolpyruvate/pyruvate domain"/>
    <property type="match status" value="1"/>
</dbReference>
<feature type="domain" description="Pyruvate phosphate dikinase AMP/ATP-binding" evidence="17">
    <location>
        <begin position="64"/>
        <end position="302"/>
    </location>
</feature>
<feature type="active site" description="Proton donor" evidence="13">
    <location>
        <position position="844"/>
    </location>
</feature>
<feature type="binding site" evidence="14">
    <location>
        <position position="758"/>
    </location>
    <ligand>
        <name>substrate</name>
    </ligand>
</feature>
<comment type="function">
    <text evidence="2">Catalyzes the reversible phosphorylation of pyruvate and phosphate.</text>
</comment>
<keyword evidence="7 15" id="KW-0479">Metal-binding</keyword>
<dbReference type="GO" id="GO:0050242">
    <property type="term" value="F:pyruvate, phosphate dikinase activity"/>
    <property type="evidence" value="ECO:0007669"/>
    <property type="project" value="UniProtKB-UniRule"/>
</dbReference>
<proteinExistence type="inferred from homology"/>
<evidence type="ECO:0000256" key="1">
    <source>
        <dbReference type="ARBA" id="ARBA00001946"/>
    </source>
</evidence>
<dbReference type="Gene3D" id="3.30.1490.20">
    <property type="entry name" value="ATP-grasp fold, A domain"/>
    <property type="match status" value="1"/>
</dbReference>
<dbReference type="InterPro" id="IPR010121">
    <property type="entry name" value="Pyruvate_phosphate_dikinase"/>
</dbReference>
<name>A0A9X1AJ50_9SPHN</name>
<dbReference type="AlphaFoldDB" id="A0A9X1AJ50"/>
<dbReference type="Pfam" id="PF00391">
    <property type="entry name" value="PEP-utilizers"/>
    <property type="match status" value="1"/>
</dbReference>
<dbReference type="PROSITE" id="PS00370">
    <property type="entry name" value="PEP_ENZYMES_PHOS_SITE"/>
    <property type="match status" value="1"/>
</dbReference>
<dbReference type="Gene3D" id="1.10.189.10">
    <property type="entry name" value="Pyruvate Phosphate Dikinase, domain 2"/>
    <property type="match status" value="1"/>
</dbReference>
<keyword evidence="19" id="KW-0670">Pyruvate</keyword>
<feature type="binding site" evidence="14">
    <location>
        <position position="779"/>
    </location>
    <ligand>
        <name>substrate</name>
    </ligand>
</feature>
<gene>
    <name evidence="19" type="primary">ppdK</name>
    <name evidence="19" type="ORF">KK488_01550</name>
</gene>
<evidence type="ECO:0000259" key="17">
    <source>
        <dbReference type="Pfam" id="PF01326"/>
    </source>
</evidence>
<feature type="domain" description="Pyruvate phosphate dikinase AMP/ATP-binding" evidence="17">
    <location>
        <begin position="316"/>
        <end position="370"/>
    </location>
</feature>
<evidence type="ECO:0000256" key="2">
    <source>
        <dbReference type="ARBA" id="ARBA00003144"/>
    </source>
</evidence>
<evidence type="ECO:0000256" key="9">
    <source>
        <dbReference type="ARBA" id="ARBA00022777"/>
    </source>
</evidence>
<dbReference type="Proteomes" id="UP001138757">
    <property type="component" value="Unassembled WGS sequence"/>
</dbReference>
<dbReference type="EC" id="2.7.9.1" evidence="4 12"/>
<feature type="binding site" evidence="14">
    <location>
        <position position="780"/>
    </location>
    <ligand>
        <name>substrate</name>
    </ligand>
</feature>
<comment type="caution">
    <text evidence="19">The sequence shown here is derived from an EMBL/GenBank/DDBJ whole genome shotgun (WGS) entry which is preliminary data.</text>
</comment>
<dbReference type="EMBL" id="JAHGAW010000001">
    <property type="protein sequence ID" value="MBT2185626.1"/>
    <property type="molecule type" value="Genomic_DNA"/>
</dbReference>
<keyword evidence="9" id="KW-0418">Kinase</keyword>
<protein>
    <recommendedName>
        <fullName evidence="5 12">Pyruvate, phosphate dikinase</fullName>
        <ecNumber evidence="4 12">2.7.9.1</ecNumber>
    </recommendedName>
</protein>
<evidence type="ECO:0000256" key="7">
    <source>
        <dbReference type="ARBA" id="ARBA00022723"/>
    </source>
</evidence>
<comment type="catalytic activity">
    <reaction evidence="12">
        <text>pyruvate + phosphate + ATP = phosphoenolpyruvate + AMP + diphosphate + H(+)</text>
        <dbReference type="Rhea" id="RHEA:10756"/>
        <dbReference type="ChEBI" id="CHEBI:15361"/>
        <dbReference type="ChEBI" id="CHEBI:15378"/>
        <dbReference type="ChEBI" id="CHEBI:30616"/>
        <dbReference type="ChEBI" id="CHEBI:33019"/>
        <dbReference type="ChEBI" id="CHEBI:43474"/>
        <dbReference type="ChEBI" id="CHEBI:58702"/>
        <dbReference type="ChEBI" id="CHEBI:456215"/>
        <dbReference type="EC" id="2.7.9.1"/>
    </reaction>
</comment>
<reference evidence="19" key="1">
    <citation type="submission" date="2021-05" db="EMBL/GenBank/DDBJ databases">
        <title>Genome of Sphingobium sp. strain.</title>
        <authorList>
            <person name="Fan R."/>
        </authorList>
    </citation>
    <scope>NUCLEOTIDE SEQUENCE</scope>
    <source>
        <strain evidence="19">H33</strain>
    </source>
</reference>
<dbReference type="PROSITE" id="PS00742">
    <property type="entry name" value="PEP_ENZYMES_2"/>
    <property type="match status" value="1"/>
</dbReference>
<keyword evidence="20" id="KW-1185">Reference proteome</keyword>
<feature type="binding site" evidence="14">
    <location>
        <position position="782"/>
    </location>
    <ligand>
        <name>substrate</name>
    </ligand>
</feature>
<dbReference type="Pfam" id="PF02896">
    <property type="entry name" value="PEP-utilizers_C"/>
    <property type="match status" value="1"/>
</dbReference>
<dbReference type="SUPFAM" id="SSF52009">
    <property type="entry name" value="Phosphohistidine domain"/>
    <property type="match status" value="1"/>
</dbReference>
<dbReference type="InterPro" id="IPR015813">
    <property type="entry name" value="Pyrv/PenolPyrv_kinase-like_dom"/>
</dbReference>
<evidence type="ECO:0000256" key="15">
    <source>
        <dbReference type="PIRSR" id="PIRSR000853-3"/>
    </source>
</evidence>
<dbReference type="NCBIfam" id="TIGR01828">
    <property type="entry name" value="pyru_phos_dikin"/>
    <property type="match status" value="1"/>
</dbReference>
<evidence type="ECO:0000313" key="20">
    <source>
        <dbReference type="Proteomes" id="UP001138757"/>
    </source>
</evidence>
<evidence type="ECO:0000256" key="3">
    <source>
        <dbReference type="ARBA" id="ARBA00007837"/>
    </source>
</evidence>
<feature type="binding site" evidence="14">
    <location>
        <position position="574"/>
    </location>
    <ligand>
        <name>substrate</name>
    </ligand>
</feature>
<evidence type="ECO:0000256" key="11">
    <source>
        <dbReference type="ARBA" id="ARBA00022842"/>
    </source>
</evidence>
<dbReference type="SUPFAM" id="SSF56059">
    <property type="entry name" value="Glutathione synthetase ATP-binding domain-like"/>
    <property type="match status" value="1"/>
</dbReference>
<keyword evidence="11 15" id="KW-0460">Magnesium</keyword>
<evidence type="ECO:0000256" key="14">
    <source>
        <dbReference type="PIRSR" id="PIRSR000853-2"/>
    </source>
</evidence>
<keyword evidence="6 19" id="KW-0808">Transferase</keyword>
<dbReference type="InterPro" id="IPR008279">
    <property type="entry name" value="PEP-util_enz_mobile_dom"/>
</dbReference>
<dbReference type="GO" id="GO:0016301">
    <property type="term" value="F:kinase activity"/>
    <property type="evidence" value="ECO:0007669"/>
    <property type="project" value="UniProtKB-UniRule"/>
</dbReference>
<evidence type="ECO:0000256" key="10">
    <source>
        <dbReference type="ARBA" id="ARBA00022840"/>
    </source>
</evidence>
<dbReference type="InterPro" id="IPR023151">
    <property type="entry name" value="PEP_util_CS"/>
</dbReference>
<accession>A0A9X1AJ50</accession>
<dbReference type="Gene3D" id="3.50.30.10">
    <property type="entry name" value="Phosphohistidine domain"/>
    <property type="match status" value="1"/>
</dbReference>